<dbReference type="Proteomes" id="UP000326029">
    <property type="component" value="Chromosome"/>
</dbReference>
<dbReference type="Proteomes" id="UP000642014">
    <property type="component" value="Unassembled WGS sequence"/>
</dbReference>
<dbReference type="Gene3D" id="1.20.120.650">
    <property type="entry name" value="Colicin D"/>
    <property type="match status" value="1"/>
</dbReference>
<dbReference type="EMBL" id="CP023693">
    <property type="protein sequence ID" value="QEV33653.1"/>
    <property type="molecule type" value="Genomic_DNA"/>
</dbReference>
<protein>
    <recommendedName>
        <fullName evidence="6">Colicin D immunity protein domain-containing protein</fullName>
    </recommendedName>
</protein>
<evidence type="ECO:0000313" key="3">
    <source>
        <dbReference type="EMBL" id="QEV33653.1"/>
    </source>
</evidence>
<dbReference type="RefSeq" id="WP_152370401.1">
    <property type="nucleotide sequence ID" value="NZ_BMSJ01000007.1"/>
</dbReference>
<evidence type="ECO:0000313" key="2">
    <source>
        <dbReference type="EMBL" id="GGR32127.1"/>
    </source>
</evidence>
<keyword evidence="4" id="KW-1185">Reference proteome</keyword>
<feature type="region of interest" description="Disordered" evidence="1">
    <location>
        <begin position="1"/>
        <end position="33"/>
    </location>
</feature>
<dbReference type="InterPro" id="IPR036471">
    <property type="entry name" value="Colicin_D_sf"/>
</dbReference>
<organism evidence="2 5">
    <name type="scientific">Streptomyces cinereoruber</name>
    <dbReference type="NCBI Taxonomy" id="67260"/>
    <lineage>
        <taxon>Bacteria</taxon>
        <taxon>Bacillati</taxon>
        <taxon>Actinomycetota</taxon>
        <taxon>Actinomycetes</taxon>
        <taxon>Kitasatosporales</taxon>
        <taxon>Streptomycetaceae</taxon>
        <taxon>Streptomyces</taxon>
    </lineage>
</organism>
<feature type="compositionally biased region" description="Pro residues" evidence="1">
    <location>
        <begin position="1"/>
        <end position="12"/>
    </location>
</feature>
<name>A0AAV4KPM1_9ACTN</name>
<evidence type="ECO:0008006" key="6">
    <source>
        <dbReference type="Google" id="ProtNLM"/>
    </source>
</evidence>
<reference evidence="2" key="3">
    <citation type="submission" date="2023-08" db="EMBL/GenBank/DDBJ databases">
        <authorList>
            <person name="Sun Q."/>
            <person name="Ohkuma M."/>
        </authorList>
    </citation>
    <scope>NUCLEOTIDE SEQUENCE</scope>
    <source>
        <strain evidence="2">JCM 4205</strain>
    </source>
</reference>
<sequence length="121" mass="13049">MDAAVPGPPTPVPAGSRMNPPRRRSWRTPADVAPDSAAAEQLRLLDGFASGRITAADFALGWHPARRASTANGERLHGPLYALFNEVFMILEDYTHDPSLREEGDLSDAELLAAVKSLTRG</sequence>
<gene>
    <name evidence="3" type="ORF">CP977_17000</name>
    <name evidence="2" type="ORF">GCM10010497_38280</name>
</gene>
<evidence type="ECO:0000313" key="5">
    <source>
        <dbReference type="Proteomes" id="UP000642014"/>
    </source>
</evidence>
<accession>A0AAV4KPM1</accession>
<dbReference type="AlphaFoldDB" id="A0AAV4KPM1"/>
<evidence type="ECO:0000256" key="1">
    <source>
        <dbReference type="SAM" id="MobiDB-lite"/>
    </source>
</evidence>
<reference evidence="2 5" key="1">
    <citation type="journal article" date="2014" name="Int. J. Syst. Evol. Microbiol.">
        <title>Complete genome sequence of Corynebacterium casei LMG S-19264T (=DSM 44701T), isolated from a smear-ripened cheese.</title>
        <authorList>
            <consortium name="US DOE Joint Genome Institute (JGI-PGF)"/>
            <person name="Walter F."/>
            <person name="Albersmeier A."/>
            <person name="Kalinowski J."/>
            <person name="Ruckert C."/>
        </authorList>
    </citation>
    <scope>NUCLEOTIDE SEQUENCE [LARGE SCALE GENOMIC DNA]</scope>
    <source>
        <strain evidence="2 5">JCM 4205</strain>
    </source>
</reference>
<reference evidence="3 4" key="2">
    <citation type="submission" date="2017-09" db="EMBL/GenBank/DDBJ databases">
        <authorList>
            <person name="Lee N."/>
            <person name="Cho B.-K."/>
        </authorList>
    </citation>
    <scope>NUCLEOTIDE SEQUENCE [LARGE SCALE GENOMIC DNA]</scope>
    <source>
        <strain evidence="3 4">ATCC 19740</strain>
    </source>
</reference>
<dbReference type="GeneID" id="95455464"/>
<evidence type="ECO:0000313" key="4">
    <source>
        <dbReference type="Proteomes" id="UP000326029"/>
    </source>
</evidence>
<dbReference type="EMBL" id="BMSJ01000007">
    <property type="protein sequence ID" value="GGR32127.1"/>
    <property type="molecule type" value="Genomic_DNA"/>
</dbReference>
<proteinExistence type="predicted"/>